<keyword evidence="2" id="KW-1185">Reference proteome</keyword>
<dbReference type="EMBL" id="JBHTOD010000007">
    <property type="protein sequence ID" value="MFD1455917.1"/>
    <property type="molecule type" value="Genomic_DNA"/>
</dbReference>
<reference evidence="2" key="1">
    <citation type="journal article" date="2019" name="Int. J. Syst. Evol. Microbiol.">
        <title>The Global Catalogue of Microorganisms (GCM) 10K type strain sequencing project: providing services to taxonomists for standard genome sequencing and annotation.</title>
        <authorList>
            <consortium name="The Broad Institute Genomics Platform"/>
            <consortium name="The Broad Institute Genome Sequencing Center for Infectious Disease"/>
            <person name="Wu L."/>
            <person name="Ma J."/>
        </authorList>
    </citation>
    <scope>NUCLEOTIDE SEQUENCE [LARGE SCALE GENOMIC DNA]</scope>
    <source>
        <strain evidence="2">CCM 8979</strain>
    </source>
</reference>
<dbReference type="RefSeq" id="WP_203645997.1">
    <property type="nucleotide sequence ID" value="NZ_BOLN01000007.1"/>
</dbReference>
<gene>
    <name evidence="1" type="ORF">ACFQ44_09595</name>
</gene>
<protein>
    <submittedName>
        <fullName evidence="1">Uncharacterized protein</fullName>
    </submittedName>
</protein>
<dbReference type="Proteomes" id="UP001597189">
    <property type="component" value="Unassembled WGS sequence"/>
</dbReference>
<proteinExistence type="predicted"/>
<sequence>MISPVWAAICGTIRNEVDFSLMLDYLLRCRAEGEIQGIVFSTWQRELDNFPKFKEQLQRNGIQIVLSTPVEDLVKDMKSESVNYWRQTVQLQAALNVIPDDAVVIKTRTDRAIPVTRKLVAMLAEDDPLPDVSIVQKKLGLLAFPQEFTHQIAIFHARTGRAFQFTDFAFMGYSVDLRKLLNFDVSELYYSRGMVANMQFFVYPFIRDYPIIKDYYRRINFRFLINDNAAYIKAGGTDFPQFLERFNAVYFGILASHFRVGMMNSKAVGEITLPIEFTDFFHTSHKHQTVFNGLGTIINSSAFLDEFLTQSTATVKPTTQHVLDIVRTATTKTFERATNQELQELHQYANENRAFSNRHWLRRLPFISSSQEKTYKSPIKYRFPGISASEQADLWRTCQDTDWIGVVIFDFWLKHDIAPKDSAVYLMGSARDGDPFSLLILTRMLRRGEILDESTAKEALKLAQFNGRMIAHHDTGNIQAVCYILNYYLYMKANGMAVSKGMNFQVDYVFKRYMKTEKAQLFRKTMDSHDTKELHNLFDAEIMRLKRAGNKVIQRRLTEMALEITHDKAYWPQLVPLIEEQKIRQLYEYSNRNGLLTN</sequence>
<evidence type="ECO:0000313" key="2">
    <source>
        <dbReference type="Proteomes" id="UP001597189"/>
    </source>
</evidence>
<comment type="caution">
    <text evidence="1">The sequence shown here is derived from an EMBL/GenBank/DDBJ whole genome shotgun (WGS) entry which is preliminary data.</text>
</comment>
<name>A0ABW4D2W3_9LACO</name>
<evidence type="ECO:0000313" key="1">
    <source>
        <dbReference type="EMBL" id="MFD1455917.1"/>
    </source>
</evidence>
<accession>A0ABW4D2W3</accession>
<organism evidence="1 2">
    <name type="scientific">Levilactobacillus lanxiensis</name>
    <dbReference type="NCBI Taxonomy" id="2799568"/>
    <lineage>
        <taxon>Bacteria</taxon>
        <taxon>Bacillati</taxon>
        <taxon>Bacillota</taxon>
        <taxon>Bacilli</taxon>
        <taxon>Lactobacillales</taxon>
        <taxon>Lactobacillaceae</taxon>
        <taxon>Levilactobacillus</taxon>
    </lineage>
</organism>